<comment type="caution">
    <text evidence="4">The sequence shown here is derived from an EMBL/GenBank/DDBJ whole genome shotgun (WGS) entry which is preliminary data.</text>
</comment>
<dbReference type="GeneID" id="86970145"/>
<protein>
    <submittedName>
        <fullName evidence="4">GNAT family N-acetyltransferase</fullName>
    </submittedName>
</protein>
<dbReference type="InterPro" id="IPR000182">
    <property type="entry name" value="GNAT_dom"/>
</dbReference>
<sequence>MVEIRQMEGKDVNQVWKLMKDLAEFEGYIDSFVMTPELVQDQILVQGIAQCLVADRTGEIVGILVYFYQDYTAQNQPYMHMKELIVKEGCQGERIGTRLMEEAKAIARTKNCWSIKWTVADWNDKAKNFYQQQGAQEDRTWLNYAINLEDDSE</sequence>
<evidence type="ECO:0000256" key="2">
    <source>
        <dbReference type="ARBA" id="ARBA00023315"/>
    </source>
</evidence>
<dbReference type="Gene3D" id="3.40.630.30">
    <property type="match status" value="1"/>
</dbReference>
<evidence type="ECO:0000259" key="3">
    <source>
        <dbReference type="PROSITE" id="PS51186"/>
    </source>
</evidence>
<dbReference type="RefSeq" id="WP_197482615.1">
    <property type="nucleotide sequence ID" value="NZ_CP127213.1"/>
</dbReference>
<dbReference type="Pfam" id="PF00583">
    <property type="entry name" value="Acetyltransf_1"/>
    <property type="match status" value="1"/>
</dbReference>
<keyword evidence="2" id="KW-0012">Acyltransferase</keyword>
<proteinExistence type="predicted"/>
<dbReference type="SUPFAM" id="SSF55729">
    <property type="entry name" value="Acyl-CoA N-acyltransferases (Nat)"/>
    <property type="match status" value="1"/>
</dbReference>
<dbReference type="InterPro" id="IPR051016">
    <property type="entry name" value="Diverse_Substrate_AcTransf"/>
</dbReference>
<keyword evidence="5" id="KW-1185">Reference proteome</keyword>
<dbReference type="PANTHER" id="PTHR10545:SF29">
    <property type="entry name" value="GH14572P-RELATED"/>
    <property type="match status" value="1"/>
</dbReference>
<organism evidence="4 5">
    <name type="scientific">Aerococcus loyolae</name>
    <dbReference type="NCBI Taxonomy" id="2976809"/>
    <lineage>
        <taxon>Bacteria</taxon>
        <taxon>Bacillati</taxon>
        <taxon>Bacillota</taxon>
        <taxon>Bacilli</taxon>
        <taxon>Lactobacillales</taxon>
        <taxon>Aerococcaceae</taxon>
        <taxon>Aerococcus</taxon>
    </lineage>
</organism>
<dbReference type="EMBL" id="JAOTMD010000002">
    <property type="protein sequence ID" value="MCY3024977.1"/>
    <property type="molecule type" value="Genomic_DNA"/>
</dbReference>
<evidence type="ECO:0000256" key="1">
    <source>
        <dbReference type="ARBA" id="ARBA00022679"/>
    </source>
</evidence>
<dbReference type="CDD" id="cd04301">
    <property type="entry name" value="NAT_SF"/>
    <property type="match status" value="1"/>
</dbReference>
<keyword evidence="1" id="KW-0808">Transferase</keyword>
<accession>A0ABT4BXJ8</accession>
<reference evidence="4" key="1">
    <citation type="submission" date="2024-05" db="EMBL/GenBank/DDBJ databases">
        <title>Aerococcus urinae taxonomy study.</title>
        <authorList>
            <person name="Christensen J."/>
            <person name="Senneby E."/>
        </authorList>
    </citation>
    <scope>NUCLEOTIDE SEQUENCE</scope>
    <source>
        <strain evidence="4">CDC-3352-U95</strain>
    </source>
</reference>
<dbReference type="InterPro" id="IPR016181">
    <property type="entry name" value="Acyl_CoA_acyltransferase"/>
</dbReference>
<feature type="domain" description="N-acetyltransferase" evidence="3">
    <location>
        <begin position="2"/>
        <end position="153"/>
    </location>
</feature>
<dbReference type="PANTHER" id="PTHR10545">
    <property type="entry name" value="DIAMINE N-ACETYLTRANSFERASE"/>
    <property type="match status" value="1"/>
</dbReference>
<evidence type="ECO:0000313" key="4">
    <source>
        <dbReference type="EMBL" id="MCY3024977.1"/>
    </source>
</evidence>
<dbReference type="Proteomes" id="UP001072007">
    <property type="component" value="Unassembled WGS sequence"/>
</dbReference>
<evidence type="ECO:0000313" key="5">
    <source>
        <dbReference type="Proteomes" id="UP001072007"/>
    </source>
</evidence>
<name>A0ABT4BXJ8_9LACT</name>
<dbReference type="PROSITE" id="PS51186">
    <property type="entry name" value="GNAT"/>
    <property type="match status" value="1"/>
</dbReference>
<gene>
    <name evidence="4" type="ORF">ODY23_01450</name>
</gene>